<evidence type="ECO:0000313" key="2">
    <source>
        <dbReference type="EMBL" id="MCL1124797.1"/>
    </source>
</evidence>
<reference evidence="2 3" key="1">
    <citation type="submission" date="2022-01" db="EMBL/GenBank/DDBJ databases">
        <title>Whole genome-based taxonomy of the Shewanellaceae.</title>
        <authorList>
            <person name="Martin-Rodriguez A.J."/>
        </authorList>
    </citation>
    <scope>NUCLEOTIDE SEQUENCE [LARGE SCALE GENOMIC DNA]</scope>
    <source>
        <strain evidence="2 3">DSM 17177</strain>
    </source>
</reference>
<feature type="coiled-coil region" evidence="1">
    <location>
        <begin position="12"/>
        <end position="39"/>
    </location>
</feature>
<evidence type="ECO:0000313" key="3">
    <source>
        <dbReference type="Proteomes" id="UP001203423"/>
    </source>
</evidence>
<protein>
    <recommendedName>
        <fullName evidence="4">Flagellar FliJ protein</fullName>
    </recommendedName>
</protein>
<keyword evidence="1" id="KW-0175">Coiled coil</keyword>
<dbReference type="Proteomes" id="UP001203423">
    <property type="component" value="Unassembled WGS sequence"/>
</dbReference>
<sequence>MEALFRPLRTLCEQEEKKLSQLGQQRSETQQRIDHIQQQKDIIAQMQVQYGQYPTQTANPLLLQNTANMAQILAPMQKNLTRQQILLTQEHQRINGMWRKQLGRQQGIKWLYQKKQTERQTYLDKQEQKQLDDLAGRYAAAY</sequence>
<name>A0ABT0LBS2_9GAMM</name>
<accession>A0ABT0LBS2</accession>
<evidence type="ECO:0000256" key="1">
    <source>
        <dbReference type="SAM" id="Coils"/>
    </source>
</evidence>
<dbReference type="InterPro" id="IPR053716">
    <property type="entry name" value="Flag_assembly_chemotaxis_eff"/>
</dbReference>
<keyword evidence="3" id="KW-1185">Reference proteome</keyword>
<organism evidence="2 3">
    <name type="scientific">Shewanella surugensis</name>
    <dbReference type="NCBI Taxonomy" id="212020"/>
    <lineage>
        <taxon>Bacteria</taxon>
        <taxon>Pseudomonadati</taxon>
        <taxon>Pseudomonadota</taxon>
        <taxon>Gammaproteobacteria</taxon>
        <taxon>Alteromonadales</taxon>
        <taxon>Shewanellaceae</taxon>
        <taxon>Shewanella</taxon>
    </lineage>
</organism>
<proteinExistence type="predicted"/>
<gene>
    <name evidence="2" type="ORF">L2764_10015</name>
</gene>
<dbReference type="EMBL" id="JAKIKS010000031">
    <property type="protein sequence ID" value="MCL1124797.1"/>
    <property type="molecule type" value="Genomic_DNA"/>
</dbReference>
<evidence type="ECO:0008006" key="4">
    <source>
        <dbReference type="Google" id="ProtNLM"/>
    </source>
</evidence>
<dbReference type="RefSeq" id="WP_248940073.1">
    <property type="nucleotide sequence ID" value="NZ_JAKIKS010000031.1"/>
</dbReference>
<comment type="caution">
    <text evidence="2">The sequence shown here is derived from an EMBL/GenBank/DDBJ whole genome shotgun (WGS) entry which is preliminary data.</text>
</comment>
<dbReference type="Gene3D" id="1.10.287.1700">
    <property type="match status" value="1"/>
</dbReference>